<dbReference type="Pfam" id="PF02992">
    <property type="entry name" value="Transposase_21"/>
    <property type="match status" value="2"/>
</dbReference>
<dbReference type="Proteomes" id="UP001632038">
    <property type="component" value="Unassembled WGS sequence"/>
</dbReference>
<gene>
    <name evidence="3" type="ORF">CASFOL_006457</name>
</gene>
<dbReference type="Pfam" id="PF13963">
    <property type="entry name" value="Transpos_assoc"/>
    <property type="match status" value="1"/>
</dbReference>
<name>A0ABD3E7D0_9LAMI</name>
<dbReference type="Pfam" id="PF13952">
    <property type="entry name" value="DUF4216"/>
    <property type="match status" value="1"/>
</dbReference>
<reference evidence="4" key="1">
    <citation type="journal article" date="2024" name="IScience">
        <title>Strigolactones Initiate the Formation of Haustorium-like Structures in Castilleja.</title>
        <authorList>
            <person name="Buerger M."/>
            <person name="Peterson D."/>
            <person name="Chory J."/>
        </authorList>
    </citation>
    <scope>NUCLEOTIDE SEQUENCE [LARGE SCALE GENOMIC DNA]</scope>
</reference>
<dbReference type="EMBL" id="JAVIJP010000007">
    <property type="protein sequence ID" value="KAL3650054.1"/>
    <property type="molecule type" value="Genomic_DNA"/>
</dbReference>
<keyword evidence="4" id="KW-1185">Reference proteome</keyword>
<dbReference type="PANTHER" id="PTHR10775">
    <property type="entry name" value="OS08G0208400 PROTEIN"/>
    <property type="match status" value="1"/>
</dbReference>
<proteinExistence type="predicted"/>
<organism evidence="3 4">
    <name type="scientific">Castilleja foliolosa</name>
    <dbReference type="NCBI Taxonomy" id="1961234"/>
    <lineage>
        <taxon>Eukaryota</taxon>
        <taxon>Viridiplantae</taxon>
        <taxon>Streptophyta</taxon>
        <taxon>Embryophyta</taxon>
        <taxon>Tracheophyta</taxon>
        <taxon>Spermatophyta</taxon>
        <taxon>Magnoliopsida</taxon>
        <taxon>eudicotyledons</taxon>
        <taxon>Gunneridae</taxon>
        <taxon>Pentapetalae</taxon>
        <taxon>asterids</taxon>
        <taxon>lamiids</taxon>
        <taxon>Lamiales</taxon>
        <taxon>Orobanchaceae</taxon>
        <taxon>Pedicularideae</taxon>
        <taxon>Castillejinae</taxon>
        <taxon>Castilleja</taxon>
    </lineage>
</organism>
<evidence type="ECO:0000259" key="1">
    <source>
        <dbReference type="Pfam" id="PF13952"/>
    </source>
</evidence>
<protein>
    <recommendedName>
        <fullName evidence="5">Transposase</fullName>
    </recommendedName>
</protein>
<sequence length="859" mass="97890">MFEEHFCLKDHGHGAIDQKWYRNSELEGQPTKSIRRCFFDSVALEGEVKLLVEYHKVSELFSTDEFLILQLTRLVIACKNSIGVSPGEPLERDLPFFFLLASLKATVIMDRSWINAKRTSEEYENGVEEFLEFASSHVAANNGNDKFYCPCVKCLNDKIFTANEIREHVICDGFNKKYTRWIWHGEFEMSGLSRNEEARNEEGDEAMNDEEMTDNLEEMINDIGAEAFEQANVNKSYNNLSVDADKSLYPGCKNFSRLAATLKLISLKAAHGWSDKSFTELLGVLKSMLPENNELPDSNYTAKKILCPLGLGYKKIHACPNDCVLYRKGFKDMHECPICGISRYKKSDDDGASYDASTKKPPAKVLWYLPIIPRFKRLFASPTEAKNLRWHADQRIDDGQLRHPADSPQWKKMDQLYPSFGDEPRNLRLGLCTDGMNPYGNLSSQHSAWPYIMLSMMISGVDVFDAYKKEIFTMRAMVFCTINDFPAYGNLSGYSNKGHKACPKCGDRTCYHQLQHGRKTVYLGYRKWLKPTHPYRKFMKAFNGKQENDKAPNALTPEQHCIDVMHVEKNVSESLIGTLLNIQGKTKDNLNSRKDMEAMGIRRELAPVEHVQPYLDAHMALLKEQNPKKTERWLVNAHNKSFSSWFKDHVRNDDSTPELIGWLASGPNFDVLFWQGYDINGYSFYTKDRDDKSTVQNSGVIIESESMHFSSSKDKNPLRATSSHYGIIEEIWEVDYLKFKIPVFKCKWVDGNNGVKVDELGVTLVDFSKVGSKNEPFVMASQVKQVFYITDPSNKNVSVVLHGKRIISGDDNDESSLDVSEISAFSSGLPNINSEVISDDVQAVRVDHTEGIWENIPTF</sequence>
<evidence type="ECO:0000313" key="3">
    <source>
        <dbReference type="EMBL" id="KAL3650054.1"/>
    </source>
</evidence>
<dbReference type="InterPro" id="IPR004242">
    <property type="entry name" value="Transposase_21"/>
</dbReference>
<feature type="domain" description="Transposase-associated" evidence="2">
    <location>
        <begin position="111"/>
        <end position="186"/>
    </location>
</feature>
<dbReference type="InterPro" id="IPR029480">
    <property type="entry name" value="Transpos_assoc"/>
</dbReference>
<evidence type="ECO:0000259" key="2">
    <source>
        <dbReference type="Pfam" id="PF13963"/>
    </source>
</evidence>
<evidence type="ECO:0008006" key="5">
    <source>
        <dbReference type="Google" id="ProtNLM"/>
    </source>
</evidence>
<comment type="caution">
    <text evidence="3">The sequence shown here is derived from an EMBL/GenBank/DDBJ whole genome shotgun (WGS) entry which is preliminary data.</text>
</comment>
<dbReference type="AlphaFoldDB" id="A0ABD3E7D0"/>
<dbReference type="PANTHER" id="PTHR10775:SF182">
    <property type="entry name" value="TRANSPOSON, EN_SPM-LIKE, TRANSPOSASE-ASSOCIATED DOMAIN PROTEIN-RELATED"/>
    <property type="match status" value="1"/>
</dbReference>
<feature type="domain" description="DUF4216" evidence="1">
    <location>
        <begin position="732"/>
        <end position="796"/>
    </location>
</feature>
<evidence type="ECO:0000313" key="4">
    <source>
        <dbReference type="Proteomes" id="UP001632038"/>
    </source>
</evidence>
<accession>A0ABD3E7D0</accession>
<dbReference type="InterPro" id="IPR025312">
    <property type="entry name" value="DUF4216"/>
</dbReference>